<evidence type="ECO:0000313" key="4">
    <source>
        <dbReference type="EMBL" id="TMW67904.1"/>
    </source>
</evidence>
<dbReference type="InterPro" id="IPR002347">
    <property type="entry name" value="SDR_fam"/>
</dbReference>
<sequence length="607" mass="67938">METTETVDHMTMCADSDSDTLTAVLAYIEEFPDSSEVVRPSSSEDVSFSSSRSSSDDGHALNETATRARTARPSRHVSRKDATHNRARYLQRMELVALRQEEVELRKQLEGLLHARQERTSQLGRGFDLTRHGMLTAWRDVTRRQLQRRKASVEENARLKASVLGQRHVISTLKRIIEQQIRRSNHPLASSRLYSPVWRAVCEDGDPSRMTRIFDELTMDLQQIYSATDAWTRRSASWSLVDGSVVESRIVPVSPTRLSIELVNVRLLPFHFQVVGDVYWNWIVNSLCGVFDFFQEKKQVEGRDTIFCGKAFCNDPTTSHTASLRLRTLAAMQKYGNDNDDQIVCAAATRSETVQVDLEDVPGVHLTEQYWNVFRPPEPTMRDACLMLSFGKVNLEMESGIEKSARTVNAVTEYLQGRMHVHVDHHVETLDDLKKLGCEALALDISASADAVKQVIDKAHGFYGRIDILVNNAGIAFVGTVEEANDQETLTLFDTNVFGHLRVTRAALPYMREKKSGIIANIGSAAGYFAIPINGVYGAAKFALAGITQSLAIEVAHLGIEVTLIEPGMFKTRDMTQLSAFEQSIADYDPLKKAVQQRPTSRPSEGC</sequence>
<dbReference type="GO" id="GO:0016491">
    <property type="term" value="F:oxidoreductase activity"/>
    <property type="evidence" value="ECO:0007669"/>
    <property type="project" value="UniProtKB-KW"/>
</dbReference>
<keyword evidence="5" id="KW-1185">Reference proteome</keyword>
<dbReference type="Proteomes" id="UP000794436">
    <property type="component" value="Unassembled WGS sequence"/>
</dbReference>
<dbReference type="Pfam" id="PF00106">
    <property type="entry name" value="adh_short"/>
    <property type="match status" value="1"/>
</dbReference>
<evidence type="ECO:0000313" key="5">
    <source>
        <dbReference type="Proteomes" id="UP000794436"/>
    </source>
</evidence>
<feature type="compositionally biased region" description="Basic residues" evidence="3">
    <location>
        <begin position="69"/>
        <end position="78"/>
    </location>
</feature>
<name>A0A8K1FP14_PYTOL</name>
<dbReference type="PROSITE" id="PS00061">
    <property type="entry name" value="ADH_SHORT"/>
    <property type="match status" value="1"/>
</dbReference>
<dbReference type="InterPro" id="IPR020904">
    <property type="entry name" value="Sc_DH/Rdtase_CS"/>
</dbReference>
<proteinExistence type="inferred from homology"/>
<organism evidence="4 5">
    <name type="scientific">Pythium oligandrum</name>
    <name type="common">Mycoparasitic fungus</name>
    <dbReference type="NCBI Taxonomy" id="41045"/>
    <lineage>
        <taxon>Eukaryota</taxon>
        <taxon>Sar</taxon>
        <taxon>Stramenopiles</taxon>
        <taxon>Oomycota</taxon>
        <taxon>Peronosporomycetes</taxon>
        <taxon>Pythiales</taxon>
        <taxon>Pythiaceae</taxon>
        <taxon>Pythium</taxon>
    </lineage>
</organism>
<dbReference type="OrthoDB" id="124765at2759"/>
<dbReference type="EMBL" id="SPLM01000003">
    <property type="protein sequence ID" value="TMW67904.1"/>
    <property type="molecule type" value="Genomic_DNA"/>
</dbReference>
<dbReference type="InterPro" id="IPR051911">
    <property type="entry name" value="SDR_oxidoreductase"/>
</dbReference>
<accession>A0A8K1FP14</accession>
<evidence type="ECO:0000256" key="2">
    <source>
        <dbReference type="ARBA" id="ARBA00023002"/>
    </source>
</evidence>
<dbReference type="PANTHER" id="PTHR43976">
    <property type="entry name" value="SHORT CHAIN DEHYDROGENASE"/>
    <property type="match status" value="1"/>
</dbReference>
<feature type="compositionally biased region" description="Low complexity" evidence="3">
    <location>
        <begin position="41"/>
        <end position="53"/>
    </location>
</feature>
<evidence type="ECO:0000256" key="1">
    <source>
        <dbReference type="ARBA" id="ARBA00006484"/>
    </source>
</evidence>
<dbReference type="InterPro" id="IPR036291">
    <property type="entry name" value="NAD(P)-bd_dom_sf"/>
</dbReference>
<protein>
    <submittedName>
        <fullName evidence="4">Uncharacterized protein</fullName>
    </submittedName>
</protein>
<comment type="similarity">
    <text evidence="1">Belongs to the short-chain dehydrogenases/reductases (SDR) family.</text>
</comment>
<keyword evidence="2" id="KW-0560">Oxidoreductase</keyword>
<dbReference type="PANTHER" id="PTHR43976:SF16">
    <property type="entry name" value="SHORT-CHAIN DEHYDROGENASE_REDUCTASE FAMILY PROTEIN"/>
    <property type="match status" value="1"/>
</dbReference>
<dbReference type="PRINTS" id="PR00081">
    <property type="entry name" value="GDHRDH"/>
</dbReference>
<dbReference type="SUPFAM" id="SSF51735">
    <property type="entry name" value="NAD(P)-binding Rossmann-fold domains"/>
    <property type="match status" value="1"/>
</dbReference>
<comment type="caution">
    <text evidence="4">The sequence shown here is derived from an EMBL/GenBank/DDBJ whole genome shotgun (WGS) entry which is preliminary data.</text>
</comment>
<evidence type="ECO:0000256" key="3">
    <source>
        <dbReference type="SAM" id="MobiDB-lite"/>
    </source>
</evidence>
<gene>
    <name evidence="4" type="ORF">Poli38472_007576</name>
</gene>
<dbReference type="PRINTS" id="PR00080">
    <property type="entry name" value="SDRFAMILY"/>
</dbReference>
<dbReference type="Gene3D" id="3.40.50.720">
    <property type="entry name" value="NAD(P)-binding Rossmann-like Domain"/>
    <property type="match status" value="1"/>
</dbReference>
<feature type="region of interest" description="Disordered" evidence="3">
    <location>
        <begin position="33"/>
        <end position="85"/>
    </location>
</feature>
<dbReference type="AlphaFoldDB" id="A0A8K1FP14"/>
<reference evidence="4" key="1">
    <citation type="submission" date="2019-03" db="EMBL/GenBank/DDBJ databases">
        <title>Long read genome sequence of the mycoparasitic Pythium oligandrum ATCC 38472 isolated from sugarbeet rhizosphere.</title>
        <authorList>
            <person name="Gaulin E."/>
        </authorList>
    </citation>
    <scope>NUCLEOTIDE SEQUENCE</scope>
    <source>
        <strain evidence="4">ATCC 38472_TT</strain>
    </source>
</reference>